<accession>A0A368UJ59</accession>
<protein>
    <submittedName>
        <fullName evidence="1">Uncharacterized protein</fullName>
    </submittedName>
</protein>
<dbReference type="AlphaFoldDB" id="A0A368UJ59"/>
<proteinExistence type="predicted"/>
<sequence length="83" mass="9687">MIYSCIFDKEWVFSRLRRGKSQLAHLQKHIVLRYKNREVSGKVDKNGGGIWGLRGEVRKFRGLGVLLRNYFGYPQMAQIDADD</sequence>
<keyword evidence="2" id="KW-1185">Reference proteome</keyword>
<evidence type="ECO:0000313" key="2">
    <source>
        <dbReference type="Proteomes" id="UP000252733"/>
    </source>
</evidence>
<organism evidence="1 2">
    <name type="scientific">Marinilabilia salmonicolor</name>
    <dbReference type="NCBI Taxonomy" id="989"/>
    <lineage>
        <taxon>Bacteria</taxon>
        <taxon>Pseudomonadati</taxon>
        <taxon>Bacteroidota</taxon>
        <taxon>Bacteroidia</taxon>
        <taxon>Marinilabiliales</taxon>
        <taxon>Marinilabiliaceae</taxon>
        <taxon>Marinilabilia</taxon>
    </lineage>
</organism>
<evidence type="ECO:0000313" key="1">
    <source>
        <dbReference type="EMBL" id="RCW27019.1"/>
    </source>
</evidence>
<reference evidence="1 2" key="1">
    <citation type="submission" date="2018-07" db="EMBL/GenBank/DDBJ databases">
        <title>Freshwater and sediment microbial communities from various areas in North America, analyzing microbe dynamics in response to fracking.</title>
        <authorList>
            <person name="Lamendella R."/>
        </authorList>
    </citation>
    <scope>NUCLEOTIDE SEQUENCE [LARGE SCALE GENOMIC DNA]</scope>
    <source>
        <strain evidence="1 2">160A</strain>
    </source>
</reference>
<dbReference type="Proteomes" id="UP000252733">
    <property type="component" value="Unassembled WGS sequence"/>
</dbReference>
<dbReference type="EMBL" id="QPIZ01000038">
    <property type="protein sequence ID" value="RCW27019.1"/>
    <property type="molecule type" value="Genomic_DNA"/>
</dbReference>
<comment type="caution">
    <text evidence="1">The sequence shown here is derived from an EMBL/GenBank/DDBJ whole genome shotgun (WGS) entry which is preliminary data.</text>
</comment>
<gene>
    <name evidence="1" type="ORF">DFO77_1382</name>
</gene>
<name>A0A368UJ59_9BACT</name>